<dbReference type="EMBL" id="OBEK01000002">
    <property type="protein sequence ID" value="SNZ09964.1"/>
    <property type="molecule type" value="Genomic_DNA"/>
</dbReference>
<dbReference type="Gene3D" id="6.20.120.10">
    <property type="match status" value="1"/>
</dbReference>
<dbReference type="InterPro" id="IPR037261">
    <property type="entry name" value="YonK_sf"/>
</dbReference>
<evidence type="ECO:0000313" key="2">
    <source>
        <dbReference type="EMBL" id="SNZ09964.1"/>
    </source>
</evidence>
<dbReference type="AlphaFoldDB" id="A0A285NKB5"/>
<protein>
    <recommendedName>
        <fullName evidence="1">Bacillus phage SPbeta YonK domain-containing protein</fullName>
    </recommendedName>
</protein>
<sequence length="68" mass="7861">MAKQNITQTFKKAKIDLEAGTLTEYDDEIKVYQLEEILDAFEGENRMIDITIKEASELENYKLDSSID</sequence>
<accession>A0A285NKB5</accession>
<evidence type="ECO:0000259" key="1">
    <source>
        <dbReference type="Pfam" id="PF09642"/>
    </source>
</evidence>
<dbReference type="OrthoDB" id="2973750at2"/>
<evidence type="ECO:0000313" key="3">
    <source>
        <dbReference type="Proteomes" id="UP000219356"/>
    </source>
</evidence>
<proteinExistence type="predicted"/>
<dbReference type="Pfam" id="PF09642">
    <property type="entry name" value="YonK"/>
    <property type="match status" value="1"/>
</dbReference>
<dbReference type="RefSeq" id="WP_097040699.1">
    <property type="nucleotide sequence ID" value="NZ_OBEK01000002.1"/>
</dbReference>
<dbReference type="Proteomes" id="UP000219356">
    <property type="component" value="Unassembled WGS sequence"/>
</dbReference>
<feature type="domain" description="Bacillus phage SPbeta YonK" evidence="1">
    <location>
        <begin position="1"/>
        <end position="59"/>
    </location>
</feature>
<organism evidence="2 3">
    <name type="scientific">Terribacillus aidingensis</name>
    <dbReference type="NCBI Taxonomy" id="586416"/>
    <lineage>
        <taxon>Bacteria</taxon>
        <taxon>Bacillati</taxon>
        <taxon>Bacillota</taxon>
        <taxon>Bacilli</taxon>
        <taxon>Bacillales</taxon>
        <taxon>Bacillaceae</taxon>
        <taxon>Terribacillus</taxon>
    </lineage>
</organism>
<dbReference type="InterPro" id="IPR018600">
    <property type="entry name" value="Phage_SP-beta_YonK"/>
</dbReference>
<keyword evidence="3" id="KW-1185">Reference proteome</keyword>
<gene>
    <name evidence="2" type="ORF">SAMN05421503_1440</name>
</gene>
<reference evidence="3" key="1">
    <citation type="submission" date="2017-09" db="EMBL/GenBank/DDBJ databases">
        <authorList>
            <person name="Varghese N."/>
            <person name="Submissions S."/>
        </authorList>
    </citation>
    <scope>NUCLEOTIDE SEQUENCE [LARGE SCALE GENOMIC DNA]</scope>
    <source>
        <strain evidence="3">CGMCC 1.8913</strain>
    </source>
</reference>
<name>A0A285NKB5_9BACI</name>